<gene>
    <name evidence="10" type="primary">lolA</name>
    <name evidence="11" type="ORF">AT959_12385</name>
</gene>
<evidence type="ECO:0000256" key="2">
    <source>
        <dbReference type="ARBA" id="ARBA00007615"/>
    </source>
</evidence>
<comment type="caution">
    <text evidence="11">The sequence shown here is derived from an EMBL/GenBank/DDBJ whole genome shotgun (WGS) entry which is preliminary data.</text>
</comment>
<dbReference type="STRING" id="281362.AT959_12385"/>
<keyword evidence="5 10" id="KW-0813">Transport</keyword>
<comment type="subcellular location">
    <subcellularLocation>
        <location evidence="1 10">Periplasm</location>
    </subcellularLocation>
</comment>
<dbReference type="RefSeq" id="WP_066883520.1">
    <property type="nucleotide sequence ID" value="NZ_LODL01000021.1"/>
</dbReference>
<dbReference type="NCBIfam" id="TIGR00547">
    <property type="entry name" value="lolA"/>
    <property type="match status" value="1"/>
</dbReference>
<comment type="subunit">
    <text evidence="3 10">Monomer.</text>
</comment>
<evidence type="ECO:0000256" key="7">
    <source>
        <dbReference type="ARBA" id="ARBA00022764"/>
    </source>
</evidence>
<dbReference type="GO" id="GO:0044874">
    <property type="term" value="P:lipoprotein localization to outer membrane"/>
    <property type="evidence" value="ECO:0007669"/>
    <property type="project" value="UniProtKB-UniRule"/>
</dbReference>
<evidence type="ECO:0000256" key="10">
    <source>
        <dbReference type="HAMAP-Rule" id="MF_00240"/>
    </source>
</evidence>
<keyword evidence="9 10" id="KW-0143">Chaperone</keyword>
<comment type="function">
    <text evidence="10">Participates in the translocation of lipoproteins from the inner membrane to the outer membrane. Only forms a complex with a lipoprotein if the residue after the N-terminal Cys is not an aspartate (The Asp acts as a targeting signal to indicate that the lipoprotein should stay in the inner membrane).</text>
</comment>
<evidence type="ECO:0000256" key="4">
    <source>
        <dbReference type="ARBA" id="ARBA00014035"/>
    </source>
</evidence>
<keyword evidence="11" id="KW-0449">Lipoprotein</keyword>
<protein>
    <recommendedName>
        <fullName evidence="4 10">Outer-membrane lipoprotein carrier protein</fullName>
    </recommendedName>
</protein>
<evidence type="ECO:0000313" key="12">
    <source>
        <dbReference type="Proteomes" id="UP000070186"/>
    </source>
</evidence>
<dbReference type="InterPro" id="IPR029046">
    <property type="entry name" value="LolA/LolB/LppX"/>
</dbReference>
<dbReference type="Proteomes" id="UP000070186">
    <property type="component" value="Unassembled WGS sequence"/>
</dbReference>
<dbReference type="Pfam" id="PF03548">
    <property type="entry name" value="LolA"/>
    <property type="match status" value="1"/>
</dbReference>
<dbReference type="PANTHER" id="PTHR35869">
    <property type="entry name" value="OUTER-MEMBRANE LIPOPROTEIN CARRIER PROTEIN"/>
    <property type="match status" value="1"/>
</dbReference>
<dbReference type="GO" id="GO:0042597">
    <property type="term" value="C:periplasmic space"/>
    <property type="evidence" value="ECO:0007669"/>
    <property type="project" value="UniProtKB-SubCell"/>
</dbReference>
<dbReference type="InterPro" id="IPR018323">
    <property type="entry name" value="OM_lipoprot_carrier_LolA_Pbac"/>
</dbReference>
<reference evidence="11 12" key="1">
    <citation type="submission" date="2015-12" db="EMBL/GenBank/DDBJ databases">
        <title>Nitrous oxide reduction kinetics distinguish bacteria harboring typical versus atypical NosZ.</title>
        <authorList>
            <person name="Yoon S."/>
            <person name="Nissen S."/>
            <person name="Park D."/>
            <person name="Sanford R.A."/>
            <person name="Loeffler F.E."/>
        </authorList>
    </citation>
    <scope>NUCLEOTIDE SEQUENCE [LARGE SCALE GENOMIC DNA]</scope>
    <source>
        <strain evidence="11 12">ATCC BAA-841</strain>
    </source>
</reference>
<dbReference type="CDD" id="cd16325">
    <property type="entry name" value="LolA"/>
    <property type="match status" value="1"/>
</dbReference>
<dbReference type="AlphaFoldDB" id="A0A133XGU5"/>
<dbReference type="SUPFAM" id="SSF89392">
    <property type="entry name" value="Prokaryotic lipoproteins and lipoprotein localization factors"/>
    <property type="match status" value="1"/>
</dbReference>
<keyword evidence="7 10" id="KW-0574">Periplasm</keyword>
<dbReference type="InterPro" id="IPR004564">
    <property type="entry name" value="OM_lipoprot_carrier_LolA-like"/>
</dbReference>
<dbReference type="GO" id="GO:0042953">
    <property type="term" value="P:lipoprotein transport"/>
    <property type="evidence" value="ECO:0007669"/>
    <property type="project" value="InterPro"/>
</dbReference>
<feature type="signal peptide" evidence="10">
    <location>
        <begin position="1"/>
        <end position="22"/>
    </location>
</feature>
<dbReference type="EMBL" id="LODL01000021">
    <property type="protein sequence ID" value="KXB30163.1"/>
    <property type="molecule type" value="Genomic_DNA"/>
</dbReference>
<comment type="similarity">
    <text evidence="2 10">Belongs to the LolA family.</text>
</comment>
<evidence type="ECO:0000256" key="6">
    <source>
        <dbReference type="ARBA" id="ARBA00022729"/>
    </source>
</evidence>
<evidence type="ECO:0000256" key="5">
    <source>
        <dbReference type="ARBA" id="ARBA00022448"/>
    </source>
</evidence>
<proteinExistence type="inferred from homology"/>
<dbReference type="HAMAP" id="MF_00240">
    <property type="entry name" value="LolA"/>
    <property type="match status" value="1"/>
</dbReference>
<evidence type="ECO:0000256" key="8">
    <source>
        <dbReference type="ARBA" id="ARBA00022927"/>
    </source>
</evidence>
<feature type="chain" id="PRO_5008999419" description="Outer-membrane lipoprotein carrier protein" evidence="10">
    <location>
        <begin position="23"/>
        <end position="206"/>
    </location>
</feature>
<sequence length="206" mass="22218" precursor="true">MKFAVKLLSTAAITLFPLLAQAGAIDQLHQFLQGTRTLKAEFAQSVISKSGRKPQLSSGLLAISRPGKLRWEILKPYPQLVVGDGEKIWIYDPELQQVTVRQAGQAVSGSPAALLAGSNELEKNFSLKDIGEAEGMTWVEATPKAGDSGFEKVRLGLVGSDLKAMELQDSFGQTTHIRFSRLERNPALPAATFKFTPPAGVDVVGE</sequence>
<keyword evidence="12" id="KW-1185">Reference proteome</keyword>
<evidence type="ECO:0000256" key="3">
    <source>
        <dbReference type="ARBA" id="ARBA00011245"/>
    </source>
</evidence>
<evidence type="ECO:0000256" key="9">
    <source>
        <dbReference type="ARBA" id="ARBA00023186"/>
    </source>
</evidence>
<organism evidence="11 12">
    <name type="scientific">Dechloromonas denitrificans</name>
    <dbReference type="NCBI Taxonomy" id="281362"/>
    <lineage>
        <taxon>Bacteria</taxon>
        <taxon>Pseudomonadati</taxon>
        <taxon>Pseudomonadota</taxon>
        <taxon>Betaproteobacteria</taxon>
        <taxon>Rhodocyclales</taxon>
        <taxon>Azonexaceae</taxon>
        <taxon>Dechloromonas</taxon>
    </lineage>
</organism>
<accession>A0A133XGU5</accession>
<keyword evidence="8 10" id="KW-0653">Protein transport</keyword>
<evidence type="ECO:0000256" key="1">
    <source>
        <dbReference type="ARBA" id="ARBA00004418"/>
    </source>
</evidence>
<dbReference type="Gene3D" id="2.50.20.10">
    <property type="entry name" value="Lipoprotein localisation LolA/LolB/LppX"/>
    <property type="match status" value="1"/>
</dbReference>
<name>A0A133XGU5_9RHOO</name>
<dbReference type="PANTHER" id="PTHR35869:SF1">
    <property type="entry name" value="OUTER-MEMBRANE LIPOPROTEIN CARRIER PROTEIN"/>
    <property type="match status" value="1"/>
</dbReference>
<evidence type="ECO:0000313" key="11">
    <source>
        <dbReference type="EMBL" id="KXB30163.1"/>
    </source>
</evidence>
<keyword evidence="6 10" id="KW-0732">Signal</keyword>